<name>A0A0G0TRX3_9BACT</name>
<feature type="transmembrane region" description="Helical" evidence="8">
    <location>
        <begin position="7"/>
        <end position="27"/>
    </location>
</feature>
<dbReference type="EMBL" id="LBYI01000019">
    <property type="protein sequence ID" value="KKR49800.1"/>
    <property type="molecule type" value="Genomic_DNA"/>
</dbReference>
<dbReference type="Pfam" id="PF13231">
    <property type="entry name" value="PMT_2"/>
    <property type="match status" value="1"/>
</dbReference>
<evidence type="ECO:0000313" key="10">
    <source>
        <dbReference type="EMBL" id="KKR49800.1"/>
    </source>
</evidence>
<feature type="transmembrane region" description="Helical" evidence="8">
    <location>
        <begin position="279"/>
        <end position="299"/>
    </location>
</feature>
<keyword evidence="7 8" id="KW-0472">Membrane</keyword>
<evidence type="ECO:0000259" key="9">
    <source>
        <dbReference type="Pfam" id="PF13231"/>
    </source>
</evidence>
<dbReference type="InterPro" id="IPR050297">
    <property type="entry name" value="LipidA_mod_glycosyltrf_83"/>
</dbReference>
<reference evidence="10 11" key="1">
    <citation type="journal article" date="2015" name="Nature">
        <title>rRNA introns, odd ribosomes, and small enigmatic genomes across a large radiation of phyla.</title>
        <authorList>
            <person name="Brown C.T."/>
            <person name="Hug L.A."/>
            <person name="Thomas B.C."/>
            <person name="Sharon I."/>
            <person name="Castelle C.J."/>
            <person name="Singh A."/>
            <person name="Wilkins M.J."/>
            <person name="Williams K.H."/>
            <person name="Banfield J.F."/>
        </authorList>
    </citation>
    <scope>NUCLEOTIDE SEQUENCE [LARGE SCALE GENOMIC DNA]</scope>
</reference>
<gene>
    <name evidence="10" type="ORF">UT84_C0019G0005</name>
</gene>
<dbReference type="GO" id="GO:0009103">
    <property type="term" value="P:lipopolysaccharide biosynthetic process"/>
    <property type="evidence" value="ECO:0007669"/>
    <property type="project" value="UniProtKB-ARBA"/>
</dbReference>
<keyword evidence="5 8" id="KW-0812">Transmembrane</keyword>
<comment type="subcellular location">
    <subcellularLocation>
        <location evidence="1">Cell membrane</location>
        <topology evidence="1">Multi-pass membrane protein</topology>
    </subcellularLocation>
</comment>
<dbReference type="AlphaFoldDB" id="A0A0G0TRX3"/>
<evidence type="ECO:0000256" key="1">
    <source>
        <dbReference type="ARBA" id="ARBA00004651"/>
    </source>
</evidence>
<accession>A0A0G0TRX3</accession>
<organism evidence="10 11">
    <name type="scientific">Candidatus Curtissbacteria bacterium GW2011_GWA1_40_16</name>
    <dbReference type="NCBI Taxonomy" id="1618405"/>
    <lineage>
        <taxon>Bacteria</taxon>
        <taxon>Candidatus Curtissiibacteriota</taxon>
    </lineage>
</organism>
<dbReference type="Proteomes" id="UP000034531">
    <property type="component" value="Unassembled WGS sequence"/>
</dbReference>
<feature type="transmembrane region" description="Helical" evidence="8">
    <location>
        <begin position="128"/>
        <end position="146"/>
    </location>
</feature>
<evidence type="ECO:0000256" key="4">
    <source>
        <dbReference type="ARBA" id="ARBA00022679"/>
    </source>
</evidence>
<sequence>MKKDQNLKLLFSIMLLSSILMGISILKQNFWVDEAITFSFASLPLKSLLLAVASDNNPPLYYILIHFLLKLTQSYYVLRISSLIFVILGTLFIYLLFKKETSPKIATTASALFALSPLTIYIGSEARLHSLSALMVILTTATFLSLRNKKSPKNILLFVITSSLGLYTQAYLFLLFIPFILLAVTQKRFKKILPVLALPLILFIPWFVITLTTPHNGCWCPNTILSLPASIVSPLVGGVGKFTLRNYFLLNWPQKILFALTIIFGLLHLAKGIKKEIIASFYFFPIFCLSLAGLFIPVFSPKGFSAFSPLFFLITARGLFSLKLGNSIIIMLLLLSTVSALQITTPLFLGNNLKKIALLTSSKNIPVANLSITTYYPLSHLNKNQSNILITKNPLNEKTVKYIGGPQQKIEQSINNLWLIDDQNWQPQDKETALKDIENSFSLEEKYLFGSVSVTYLTRNEKI</sequence>
<evidence type="ECO:0000256" key="6">
    <source>
        <dbReference type="ARBA" id="ARBA00022989"/>
    </source>
</evidence>
<dbReference type="PANTHER" id="PTHR33908:SF11">
    <property type="entry name" value="MEMBRANE PROTEIN"/>
    <property type="match status" value="1"/>
</dbReference>
<dbReference type="GO" id="GO:0016763">
    <property type="term" value="F:pentosyltransferase activity"/>
    <property type="evidence" value="ECO:0007669"/>
    <property type="project" value="TreeGrafter"/>
</dbReference>
<keyword evidence="2" id="KW-1003">Cell membrane</keyword>
<keyword evidence="4" id="KW-0808">Transferase</keyword>
<evidence type="ECO:0000256" key="2">
    <source>
        <dbReference type="ARBA" id="ARBA00022475"/>
    </source>
</evidence>
<evidence type="ECO:0000256" key="7">
    <source>
        <dbReference type="ARBA" id="ARBA00023136"/>
    </source>
</evidence>
<feature type="transmembrane region" description="Helical" evidence="8">
    <location>
        <begin position="328"/>
        <end position="349"/>
    </location>
</feature>
<feature type="transmembrane region" description="Helical" evidence="8">
    <location>
        <begin position="192"/>
        <end position="212"/>
    </location>
</feature>
<feature type="domain" description="Glycosyltransferase RgtA/B/C/D-like" evidence="9">
    <location>
        <begin position="57"/>
        <end position="207"/>
    </location>
</feature>
<dbReference type="GO" id="GO:0005886">
    <property type="term" value="C:plasma membrane"/>
    <property type="evidence" value="ECO:0007669"/>
    <property type="project" value="UniProtKB-SubCell"/>
</dbReference>
<feature type="transmembrane region" description="Helical" evidence="8">
    <location>
        <begin position="76"/>
        <end position="97"/>
    </location>
</feature>
<keyword evidence="6 8" id="KW-1133">Transmembrane helix</keyword>
<feature type="transmembrane region" description="Helical" evidence="8">
    <location>
        <begin position="166"/>
        <end position="185"/>
    </location>
</feature>
<evidence type="ECO:0000256" key="8">
    <source>
        <dbReference type="SAM" id="Phobius"/>
    </source>
</evidence>
<evidence type="ECO:0000256" key="5">
    <source>
        <dbReference type="ARBA" id="ARBA00022692"/>
    </source>
</evidence>
<comment type="caution">
    <text evidence="10">The sequence shown here is derived from an EMBL/GenBank/DDBJ whole genome shotgun (WGS) entry which is preliminary data.</text>
</comment>
<evidence type="ECO:0000256" key="3">
    <source>
        <dbReference type="ARBA" id="ARBA00022676"/>
    </source>
</evidence>
<dbReference type="PANTHER" id="PTHR33908">
    <property type="entry name" value="MANNOSYLTRANSFERASE YKCB-RELATED"/>
    <property type="match status" value="1"/>
</dbReference>
<evidence type="ECO:0000313" key="11">
    <source>
        <dbReference type="Proteomes" id="UP000034531"/>
    </source>
</evidence>
<keyword evidence="3" id="KW-0328">Glycosyltransferase</keyword>
<feature type="transmembrane region" description="Helical" evidence="8">
    <location>
        <begin position="256"/>
        <end position="273"/>
    </location>
</feature>
<proteinExistence type="predicted"/>
<protein>
    <recommendedName>
        <fullName evidence="9">Glycosyltransferase RgtA/B/C/D-like domain-containing protein</fullName>
    </recommendedName>
</protein>
<dbReference type="InterPro" id="IPR038731">
    <property type="entry name" value="RgtA/B/C-like"/>
</dbReference>